<protein>
    <recommendedName>
        <fullName evidence="3">AI-2E family transporter</fullName>
    </recommendedName>
</protein>
<dbReference type="AlphaFoldDB" id="A0A0F8Y7K8"/>
<feature type="transmembrane region" description="Helical" evidence="1">
    <location>
        <begin position="12"/>
        <end position="30"/>
    </location>
</feature>
<feature type="transmembrane region" description="Helical" evidence="1">
    <location>
        <begin position="69"/>
        <end position="90"/>
    </location>
</feature>
<keyword evidence="1" id="KW-1133">Transmembrane helix</keyword>
<name>A0A0F8Y7K8_9ZZZZ</name>
<sequence length="132" mass="14558">MNVRSITANKRLLLFLGLAVVVGVLLVLGGPDILGLLIPLAVLYGAFRFVAGPLSRFMARIRVSIRWKIMAALALMTVLFFVVVVVNGAAMDYMHNNLHDIQALPTSEIRAEVNDLEDQQHGFVFDTLPLWG</sequence>
<gene>
    <name evidence="2" type="ORF">LCGC14_2853970</name>
</gene>
<feature type="transmembrane region" description="Helical" evidence="1">
    <location>
        <begin position="36"/>
        <end position="57"/>
    </location>
</feature>
<dbReference type="EMBL" id="LAZR01054973">
    <property type="protein sequence ID" value="KKK77402.1"/>
    <property type="molecule type" value="Genomic_DNA"/>
</dbReference>
<evidence type="ECO:0000256" key="1">
    <source>
        <dbReference type="SAM" id="Phobius"/>
    </source>
</evidence>
<evidence type="ECO:0008006" key="3">
    <source>
        <dbReference type="Google" id="ProtNLM"/>
    </source>
</evidence>
<feature type="non-terminal residue" evidence="2">
    <location>
        <position position="132"/>
    </location>
</feature>
<keyword evidence="1" id="KW-0472">Membrane</keyword>
<comment type="caution">
    <text evidence="2">The sequence shown here is derived from an EMBL/GenBank/DDBJ whole genome shotgun (WGS) entry which is preliminary data.</text>
</comment>
<reference evidence="2" key="1">
    <citation type="journal article" date="2015" name="Nature">
        <title>Complex archaea that bridge the gap between prokaryotes and eukaryotes.</title>
        <authorList>
            <person name="Spang A."/>
            <person name="Saw J.H."/>
            <person name="Jorgensen S.L."/>
            <person name="Zaremba-Niedzwiedzka K."/>
            <person name="Martijn J."/>
            <person name="Lind A.E."/>
            <person name="van Eijk R."/>
            <person name="Schleper C."/>
            <person name="Guy L."/>
            <person name="Ettema T.J."/>
        </authorList>
    </citation>
    <scope>NUCLEOTIDE SEQUENCE</scope>
</reference>
<keyword evidence="1" id="KW-0812">Transmembrane</keyword>
<evidence type="ECO:0000313" key="2">
    <source>
        <dbReference type="EMBL" id="KKK77402.1"/>
    </source>
</evidence>
<proteinExistence type="predicted"/>
<accession>A0A0F8Y7K8</accession>
<organism evidence="2">
    <name type="scientific">marine sediment metagenome</name>
    <dbReference type="NCBI Taxonomy" id="412755"/>
    <lineage>
        <taxon>unclassified sequences</taxon>
        <taxon>metagenomes</taxon>
        <taxon>ecological metagenomes</taxon>
    </lineage>
</organism>